<keyword evidence="2" id="KW-1185">Reference proteome</keyword>
<dbReference type="GeneID" id="30975647"/>
<dbReference type="OrthoDB" id="4493718at2759"/>
<dbReference type="Proteomes" id="UP000184546">
    <property type="component" value="Unassembled WGS sequence"/>
</dbReference>
<dbReference type="RefSeq" id="XP_020052904.1">
    <property type="nucleotide sequence ID" value="XM_020201833.1"/>
</dbReference>
<accession>A0A1L9WK88</accession>
<evidence type="ECO:0000313" key="2">
    <source>
        <dbReference type="Proteomes" id="UP000184546"/>
    </source>
</evidence>
<reference evidence="2" key="1">
    <citation type="journal article" date="2017" name="Genome Biol.">
        <title>Comparative genomics reveals high biological diversity and specific adaptations in the industrially and medically important fungal genus Aspergillus.</title>
        <authorList>
            <person name="de Vries R.P."/>
            <person name="Riley R."/>
            <person name="Wiebenga A."/>
            <person name="Aguilar-Osorio G."/>
            <person name="Amillis S."/>
            <person name="Uchima C.A."/>
            <person name="Anderluh G."/>
            <person name="Asadollahi M."/>
            <person name="Askin M."/>
            <person name="Barry K."/>
            <person name="Battaglia E."/>
            <person name="Bayram O."/>
            <person name="Benocci T."/>
            <person name="Braus-Stromeyer S.A."/>
            <person name="Caldana C."/>
            <person name="Canovas D."/>
            <person name="Cerqueira G.C."/>
            <person name="Chen F."/>
            <person name="Chen W."/>
            <person name="Choi C."/>
            <person name="Clum A."/>
            <person name="Dos Santos R.A."/>
            <person name="Damasio A.R."/>
            <person name="Diallinas G."/>
            <person name="Emri T."/>
            <person name="Fekete E."/>
            <person name="Flipphi M."/>
            <person name="Freyberg S."/>
            <person name="Gallo A."/>
            <person name="Gournas C."/>
            <person name="Habgood R."/>
            <person name="Hainaut M."/>
            <person name="Harispe M.L."/>
            <person name="Henrissat B."/>
            <person name="Hilden K.S."/>
            <person name="Hope R."/>
            <person name="Hossain A."/>
            <person name="Karabika E."/>
            <person name="Karaffa L."/>
            <person name="Karanyi Z."/>
            <person name="Krasevec N."/>
            <person name="Kuo A."/>
            <person name="Kusch H."/>
            <person name="LaButti K."/>
            <person name="Lagendijk E.L."/>
            <person name="Lapidus A."/>
            <person name="Levasseur A."/>
            <person name="Lindquist E."/>
            <person name="Lipzen A."/>
            <person name="Logrieco A.F."/>
            <person name="MacCabe A."/>
            <person name="Maekelae M.R."/>
            <person name="Malavazi I."/>
            <person name="Melin P."/>
            <person name="Meyer V."/>
            <person name="Mielnichuk N."/>
            <person name="Miskei M."/>
            <person name="Molnar A.P."/>
            <person name="Mule G."/>
            <person name="Ngan C.Y."/>
            <person name="Orejas M."/>
            <person name="Orosz E."/>
            <person name="Ouedraogo J.P."/>
            <person name="Overkamp K.M."/>
            <person name="Park H.-S."/>
            <person name="Perrone G."/>
            <person name="Piumi F."/>
            <person name="Punt P.J."/>
            <person name="Ram A.F."/>
            <person name="Ramon A."/>
            <person name="Rauscher S."/>
            <person name="Record E."/>
            <person name="Riano-Pachon D.M."/>
            <person name="Robert V."/>
            <person name="Roehrig J."/>
            <person name="Ruller R."/>
            <person name="Salamov A."/>
            <person name="Salih N.S."/>
            <person name="Samson R.A."/>
            <person name="Sandor E."/>
            <person name="Sanguinetti M."/>
            <person name="Schuetze T."/>
            <person name="Sepcic K."/>
            <person name="Shelest E."/>
            <person name="Sherlock G."/>
            <person name="Sophianopoulou V."/>
            <person name="Squina F.M."/>
            <person name="Sun H."/>
            <person name="Susca A."/>
            <person name="Todd R.B."/>
            <person name="Tsang A."/>
            <person name="Unkles S.E."/>
            <person name="van de Wiele N."/>
            <person name="van Rossen-Uffink D."/>
            <person name="Oliveira J.V."/>
            <person name="Vesth T.C."/>
            <person name="Visser J."/>
            <person name="Yu J.-H."/>
            <person name="Zhou M."/>
            <person name="Andersen M.R."/>
            <person name="Archer D.B."/>
            <person name="Baker S.E."/>
            <person name="Benoit I."/>
            <person name="Brakhage A.A."/>
            <person name="Braus G.H."/>
            <person name="Fischer R."/>
            <person name="Frisvad J.C."/>
            <person name="Goldman G.H."/>
            <person name="Houbraken J."/>
            <person name="Oakley B."/>
            <person name="Pocsi I."/>
            <person name="Scazzocchio C."/>
            <person name="Seiboth B."/>
            <person name="vanKuyk P.A."/>
            <person name="Wortman J."/>
            <person name="Dyer P.S."/>
            <person name="Grigoriev I.V."/>
        </authorList>
    </citation>
    <scope>NUCLEOTIDE SEQUENCE [LARGE SCALE GENOMIC DNA]</scope>
    <source>
        <strain evidence="2">ATCC 16872 / CBS 172.66 / WB 5094</strain>
    </source>
</reference>
<evidence type="ECO:0008006" key="3">
    <source>
        <dbReference type="Google" id="ProtNLM"/>
    </source>
</evidence>
<organism evidence="1 2">
    <name type="scientific">Aspergillus aculeatus (strain ATCC 16872 / CBS 172.66 / WB 5094)</name>
    <dbReference type="NCBI Taxonomy" id="690307"/>
    <lineage>
        <taxon>Eukaryota</taxon>
        <taxon>Fungi</taxon>
        <taxon>Dikarya</taxon>
        <taxon>Ascomycota</taxon>
        <taxon>Pezizomycotina</taxon>
        <taxon>Eurotiomycetes</taxon>
        <taxon>Eurotiomycetidae</taxon>
        <taxon>Eurotiales</taxon>
        <taxon>Aspergillaceae</taxon>
        <taxon>Aspergillus</taxon>
        <taxon>Aspergillus subgen. Circumdati</taxon>
    </lineage>
</organism>
<evidence type="ECO:0000313" key="1">
    <source>
        <dbReference type="EMBL" id="OJJ96564.1"/>
    </source>
</evidence>
<dbReference type="EMBL" id="KV878985">
    <property type="protein sequence ID" value="OJJ96564.1"/>
    <property type="molecule type" value="Genomic_DNA"/>
</dbReference>
<sequence length="172" mass="17625">MVQGNARADAGGSSREYGINFEVAPPTTVSPGVSISLPVVVVVRPVGAPRAPTQQLVAHISLRNEAGTAPAPGLTGVLTSSVRSSSGNTISGYARFGPLKFTQAGRFRMRVMLGAASSNGVSTREYVDSGIITVQAGAAPPRPTPAQVSKLQSLISENIDITVADIAAWQAA</sequence>
<dbReference type="OMA" id="RTDNAMS"/>
<name>A0A1L9WK88_ASPA1</name>
<dbReference type="VEuPathDB" id="FungiDB:ASPACDRAFT_46736"/>
<proteinExistence type="predicted"/>
<protein>
    <recommendedName>
        <fullName evidence="3">Velvet domain-containing protein</fullName>
    </recommendedName>
</protein>
<dbReference type="AlphaFoldDB" id="A0A1L9WK88"/>
<gene>
    <name evidence="1" type="ORF">ASPACDRAFT_46736</name>
</gene>